<evidence type="ECO:0000256" key="2">
    <source>
        <dbReference type="SAM" id="SignalP"/>
    </source>
</evidence>
<gene>
    <name evidence="4" type="ORF">N864_02520</name>
</gene>
<reference evidence="5" key="1">
    <citation type="submission" date="2013-08" db="EMBL/GenBank/DDBJ databases">
        <title>Intrasporangium oryzae NRRL B-24470.</title>
        <authorList>
            <person name="Liu H."/>
            <person name="Wang G."/>
        </authorList>
    </citation>
    <scope>NUCLEOTIDE SEQUENCE [LARGE SCALE GENOMIC DNA]</scope>
    <source>
        <strain evidence="5">Q5-1</strain>
    </source>
</reference>
<sequence>MRWTKVLTVGAAVSLGFVAACGAPNPSADNNAKPGQTGGGKLEQASSGLMPDAKGPAPEVPGAKKGGILTVPYASTPANFDPSDQYYTDTIAILGITHRTLTSYSYRDGKSVLVPDLATDLGKVSDDGLTWTFTLKDGIKYEDGSPVTAKDVVFAIKRSFDPDLAANGPTYQRDFFKGGKDYKGPYQGDKNWNGVEATDDKTVVIHLEKPFESLSYFASYPQFSPIPEAKDKKQDYTLHPLATGPYKFDKYTPGSELTLVRNDQWDPATDPARNNYLDGYDFKFGVDSTKVQQAILASNGVDATSMNWDPIDSSLIDQIEGPKKDQFVEGPSSCVYTVNLVTSKIPMEVRKAVAVAYPFDSLRKAGGETTHSFTPGTTFIPPQIPGWVDYKGVNGFDGTGDGDPAKAKEMLAAAGYGPDKPFELVYYYTNDVPTAQKVNQVRKQKLEAAGFKVKDMGVPGKDRRKLYADPKGPQNILQAPAGWCFDWPAADSIFPPMVTSVSMAQGSTNWGNLQDAKVDAEVARIQKLKIEEQGPEWGKFDKWLFENYLPAIPYQYDKGNYVFGTKVKNVLNDPNHGMPVMTQIWIEQ</sequence>
<keyword evidence="5" id="KW-1185">Reference proteome</keyword>
<dbReference type="PROSITE" id="PS51257">
    <property type="entry name" value="PROKAR_LIPOPROTEIN"/>
    <property type="match status" value="1"/>
</dbReference>
<accession>W9GRD8</accession>
<dbReference type="PIRSF" id="PIRSF002741">
    <property type="entry name" value="MppA"/>
    <property type="match status" value="1"/>
</dbReference>
<evidence type="ECO:0000313" key="4">
    <source>
        <dbReference type="EMBL" id="EWT07602.1"/>
    </source>
</evidence>
<feature type="domain" description="Solute-binding protein family 5" evidence="3">
    <location>
        <begin position="113"/>
        <end position="501"/>
    </location>
</feature>
<dbReference type="InterPro" id="IPR000914">
    <property type="entry name" value="SBP_5_dom"/>
</dbReference>
<proteinExistence type="predicted"/>
<feature type="signal peptide" evidence="2">
    <location>
        <begin position="1"/>
        <end position="22"/>
    </location>
</feature>
<organism evidence="4 5">
    <name type="scientific">Intrasporangium chromatireducens Q5-1</name>
    <dbReference type="NCBI Taxonomy" id="584657"/>
    <lineage>
        <taxon>Bacteria</taxon>
        <taxon>Bacillati</taxon>
        <taxon>Actinomycetota</taxon>
        <taxon>Actinomycetes</taxon>
        <taxon>Micrococcales</taxon>
        <taxon>Intrasporangiaceae</taxon>
        <taxon>Intrasporangium</taxon>
    </lineage>
</organism>
<dbReference type="InterPro" id="IPR030678">
    <property type="entry name" value="Peptide/Ni-bd"/>
</dbReference>
<dbReference type="PATRIC" id="fig|584657.3.peg.445"/>
<feature type="region of interest" description="Disordered" evidence="1">
    <location>
        <begin position="28"/>
        <end position="61"/>
    </location>
</feature>
<dbReference type="OrthoDB" id="9796817at2"/>
<dbReference type="RefSeq" id="WP_034712924.1">
    <property type="nucleotide sequence ID" value="NZ_AWQS01000008.1"/>
</dbReference>
<dbReference type="Pfam" id="PF00496">
    <property type="entry name" value="SBP_bac_5"/>
    <property type="match status" value="1"/>
</dbReference>
<dbReference type="PANTHER" id="PTHR30290:SF83">
    <property type="entry name" value="ABC TRANSPORTER SUBSTRATE-BINDING PROTEIN"/>
    <property type="match status" value="1"/>
</dbReference>
<dbReference type="PANTHER" id="PTHR30290">
    <property type="entry name" value="PERIPLASMIC BINDING COMPONENT OF ABC TRANSPORTER"/>
    <property type="match status" value="1"/>
</dbReference>
<dbReference type="AlphaFoldDB" id="W9GRD8"/>
<dbReference type="Gene3D" id="3.10.105.10">
    <property type="entry name" value="Dipeptide-binding Protein, Domain 3"/>
    <property type="match status" value="1"/>
</dbReference>
<dbReference type="SUPFAM" id="SSF53850">
    <property type="entry name" value="Periplasmic binding protein-like II"/>
    <property type="match status" value="1"/>
</dbReference>
<dbReference type="GO" id="GO:0042597">
    <property type="term" value="C:periplasmic space"/>
    <property type="evidence" value="ECO:0007669"/>
    <property type="project" value="UniProtKB-ARBA"/>
</dbReference>
<name>W9GRD8_9MICO</name>
<dbReference type="Gene3D" id="3.40.190.10">
    <property type="entry name" value="Periplasmic binding protein-like II"/>
    <property type="match status" value="1"/>
</dbReference>
<dbReference type="GO" id="GO:1904680">
    <property type="term" value="F:peptide transmembrane transporter activity"/>
    <property type="evidence" value="ECO:0007669"/>
    <property type="project" value="TreeGrafter"/>
</dbReference>
<evidence type="ECO:0000259" key="3">
    <source>
        <dbReference type="Pfam" id="PF00496"/>
    </source>
</evidence>
<evidence type="ECO:0000256" key="1">
    <source>
        <dbReference type="SAM" id="MobiDB-lite"/>
    </source>
</evidence>
<dbReference type="GO" id="GO:0043190">
    <property type="term" value="C:ATP-binding cassette (ABC) transporter complex"/>
    <property type="evidence" value="ECO:0007669"/>
    <property type="project" value="InterPro"/>
</dbReference>
<protein>
    <submittedName>
        <fullName evidence="4">ABC transporter substrate-binding protein</fullName>
    </submittedName>
</protein>
<evidence type="ECO:0000313" key="5">
    <source>
        <dbReference type="Proteomes" id="UP000019494"/>
    </source>
</evidence>
<dbReference type="Proteomes" id="UP000019494">
    <property type="component" value="Unassembled WGS sequence"/>
</dbReference>
<dbReference type="GO" id="GO:0015833">
    <property type="term" value="P:peptide transport"/>
    <property type="evidence" value="ECO:0007669"/>
    <property type="project" value="TreeGrafter"/>
</dbReference>
<keyword evidence="2" id="KW-0732">Signal</keyword>
<feature type="chain" id="PRO_5039154231" evidence="2">
    <location>
        <begin position="23"/>
        <end position="588"/>
    </location>
</feature>
<dbReference type="EMBL" id="AWQS01000008">
    <property type="protein sequence ID" value="EWT07602.1"/>
    <property type="molecule type" value="Genomic_DNA"/>
</dbReference>
<dbReference type="InterPro" id="IPR039424">
    <property type="entry name" value="SBP_5"/>
</dbReference>
<comment type="caution">
    <text evidence="4">The sequence shown here is derived from an EMBL/GenBank/DDBJ whole genome shotgun (WGS) entry which is preliminary data.</text>
</comment>